<dbReference type="SUPFAM" id="SSF50965">
    <property type="entry name" value="Galactose oxidase, central domain"/>
    <property type="match status" value="1"/>
</dbReference>
<dbReference type="SUPFAM" id="SSF81383">
    <property type="entry name" value="F-box domain"/>
    <property type="match status" value="1"/>
</dbReference>
<accession>A0A8T0IA94</accession>
<dbReference type="SMART" id="SM00256">
    <property type="entry name" value="FBOX"/>
    <property type="match status" value="1"/>
</dbReference>
<sequence length="423" mass="48102">MWAMEGAGSWSRLPEDVSERVLSFLTAPALCRCRSVCRGWNELLGQARFLDLCEQNMRASKPYLFVTRYLSPVRHCAGWSAVDDAHRHMTCYLDLEERKWYSIPEDDVIPTPPNEEILRLLAIDDGLVLELSWLQESYKLAVYDPVADRRRELPALAPDGGRVVCRIGETDPHVDALPVFVTVVDKLSRSFRVFCMNRDSTGLYTGFFLYDSSTDAWKSLGTPPERLGLGDQYESGRVLEESAVFFQGNLYAVVWYNHSNTNVVLSYNLEENMWRVVLVVDAENPKCPQLLVFGDRMFIAFWNLPFSNSLHASSPVAFKIIEILVEGNSSRLVVQIPNRDLEKISGERMCDITYGFPLNSNCIVLISRRTGRLITIDLRSGDIGALPAHPLELSKRFAMDLEEQDVFPHYRARLSPLSLRNVL</sequence>
<protein>
    <recommendedName>
        <fullName evidence="1">F-box domain-containing protein</fullName>
    </recommendedName>
</protein>
<evidence type="ECO:0000313" key="3">
    <source>
        <dbReference type="Proteomes" id="UP000822688"/>
    </source>
</evidence>
<dbReference type="PANTHER" id="PTHR31672">
    <property type="entry name" value="BNACNNG10540D PROTEIN"/>
    <property type="match status" value="1"/>
</dbReference>
<keyword evidence="3" id="KW-1185">Reference proteome</keyword>
<proteinExistence type="predicted"/>
<dbReference type="InterPro" id="IPR001810">
    <property type="entry name" value="F-box_dom"/>
</dbReference>
<reference evidence="2" key="1">
    <citation type="submission" date="2020-06" db="EMBL/GenBank/DDBJ databases">
        <title>WGS assembly of Ceratodon purpureus strain R40.</title>
        <authorList>
            <person name="Carey S.B."/>
            <person name="Jenkins J."/>
            <person name="Shu S."/>
            <person name="Lovell J.T."/>
            <person name="Sreedasyam A."/>
            <person name="Maumus F."/>
            <person name="Tiley G.P."/>
            <person name="Fernandez-Pozo N."/>
            <person name="Barry K."/>
            <person name="Chen C."/>
            <person name="Wang M."/>
            <person name="Lipzen A."/>
            <person name="Daum C."/>
            <person name="Saski C.A."/>
            <person name="Payton A.C."/>
            <person name="Mcbreen J.C."/>
            <person name="Conrad R.E."/>
            <person name="Kollar L.M."/>
            <person name="Olsson S."/>
            <person name="Huttunen S."/>
            <person name="Landis J.B."/>
            <person name="Wickett N.J."/>
            <person name="Johnson M.G."/>
            <person name="Rensing S.A."/>
            <person name="Grimwood J."/>
            <person name="Schmutz J."/>
            <person name="Mcdaniel S.F."/>
        </authorList>
    </citation>
    <scope>NUCLEOTIDE SEQUENCE</scope>
    <source>
        <strain evidence="2">R40</strain>
    </source>
</reference>
<evidence type="ECO:0000259" key="1">
    <source>
        <dbReference type="PROSITE" id="PS50181"/>
    </source>
</evidence>
<dbReference type="InterPro" id="IPR050796">
    <property type="entry name" value="SCF_F-box_component"/>
</dbReference>
<dbReference type="Gene3D" id="2.120.10.80">
    <property type="entry name" value="Kelch-type beta propeller"/>
    <property type="match status" value="1"/>
</dbReference>
<dbReference type="PANTHER" id="PTHR31672:SF2">
    <property type="entry name" value="F-BOX DOMAIN-CONTAINING PROTEIN"/>
    <property type="match status" value="1"/>
</dbReference>
<dbReference type="PROSITE" id="PS50181">
    <property type="entry name" value="FBOX"/>
    <property type="match status" value="1"/>
</dbReference>
<dbReference type="EMBL" id="CM026424">
    <property type="protein sequence ID" value="KAG0579423.1"/>
    <property type="molecule type" value="Genomic_DNA"/>
</dbReference>
<comment type="caution">
    <text evidence="2">The sequence shown here is derived from an EMBL/GenBank/DDBJ whole genome shotgun (WGS) entry which is preliminary data.</text>
</comment>
<dbReference type="Pfam" id="PF12937">
    <property type="entry name" value="F-box-like"/>
    <property type="match status" value="1"/>
</dbReference>
<dbReference type="Proteomes" id="UP000822688">
    <property type="component" value="Chromosome 4"/>
</dbReference>
<dbReference type="AlphaFoldDB" id="A0A8T0IA94"/>
<feature type="domain" description="F-box" evidence="1">
    <location>
        <begin position="7"/>
        <end position="52"/>
    </location>
</feature>
<organism evidence="2 3">
    <name type="scientific">Ceratodon purpureus</name>
    <name type="common">Fire moss</name>
    <name type="synonym">Dicranum purpureum</name>
    <dbReference type="NCBI Taxonomy" id="3225"/>
    <lineage>
        <taxon>Eukaryota</taxon>
        <taxon>Viridiplantae</taxon>
        <taxon>Streptophyta</taxon>
        <taxon>Embryophyta</taxon>
        <taxon>Bryophyta</taxon>
        <taxon>Bryophytina</taxon>
        <taxon>Bryopsida</taxon>
        <taxon>Dicranidae</taxon>
        <taxon>Pseudoditrichales</taxon>
        <taxon>Ditrichaceae</taxon>
        <taxon>Ceratodon</taxon>
    </lineage>
</organism>
<name>A0A8T0IA94_CERPU</name>
<dbReference type="CDD" id="cd09917">
    <property type="entry name" value="F-box_SF"/>
    <property type="match status" value="1"/>
</dbReference>
<dbReference type="Gene3D" id="1.20.1280.50">
    <property type="match status" value="1"/>
</dbReference>
<evidence type="ECO:0000313" key="2">
    <source>
        <dbReference type="EMBL" id="KAG0579423.1"/>
    </source>
</evidence>
<gene>
    <name evidence="2" type="ORF">KC19_4G097600</name>
</gene>
<dbReference type="InterPro" id="IPR011043">
    <property type="entry name" value="Gal_Oxase/kelch_b-propeller"/>
</dbReference>
<dbReference type="InterPro" id="IPR036047">
    <property type="entry name" value="F-box-like_dom_sf"/>
</dbReference>
<dbReference type="InterPro" id="IPR015915">
    <property type="entry name" value="Kelch-typ_b-propeller"/>
</dbReference>